<dbReference type="InterPro" id="IPR001077">
    <property type="entry name" value="COMT_C"/>
</dbReference>
<proteinExistence type="predicted"/>
<gene>
    <name evidence="5" type="primary">OMT2</name>
    <name evidence="5" type="ORF">AXF42_Ash018969</name>
</gene>
<dbReference type="GO" id="GO:0032259">
    <property type="term" value="P:methylation"/>
    <property type="evidence" value="ECO:0007669"/>
    <property type="project" value="UniProtKB-KW"/>
</dbReference>
<dbReference type="PANTHER" id="PTHR11746">
    <property type="entry name" value="O-METHYLTRANSFERASE"/>
    <property type="match status" value="1"/>
</dbReference>
<keyword evidence="2 5" id="KW-0808">Transferase</keyword>
<dbReference type="GO" id="GO:0008171">
    <property type="term" value="F:O-methyltransferase activity"/>
    <property type="evidence" value="ECO:0007669"/>
    <property type="project" value="InterPro"/>
</dbReference>
<dbReference type="Gene3D" id="3.40.50.150">
    <property type="entry name" value="Vaccinia Virus protein VP39"/>
    <property type="match status" value="1"/>
</dbReference>
<dbReference type="InterPro" id="IPR029063">
    <property type="entry name" value="SAM-dependent_MTases_sf"/>
</dbReference>
<dbReference type="EMBL" id="KZ451915">
    <property type="protein sequence ID" value="PKA62761.1"/>
    <property type="molecule type" value="Genomic_DNA"/>
</dbReference>
<sequence>MKGHAIVFKKLLEKYEGFAGASGVVVDVGGGTGVALKLIRGRSPSRVEHIEGDMFESVPAGDTILMKMILHDWCDEDCLKILKNCRKALPETGKVVSVEPILPESPEASTEAHCVFPVDMLMLLESPSGKERTKKEFESLTIESGFTGFRPVCSFATVWVMEFTK</sequence>
<organism evidence="5 6">
    <name type="scientific">Apostasia shenzhenica</name>
    <dbReference type="NCBI Taxonomy" id="1088818"/>
    <lineage>
        <taxon>Eukaryota</taxon>
        <taxon>Viridiplantae</taxon>
        <taxon>Streptophyta</taxon>
        <taxon>Embryophyta</taxon>
        <taxon>Tracheophyta</taxon>
        <taxon>Spermatophyta</taxon>
        <taxon>Magnoliopsida</taxon>
        <taxon>Liliopsida</taxon>
        <taxon>Asparagales</taxon>
        <taxon>Orchidaceae</taxon>
        <taxon>Apostasioideae</taxon>
        <taxon>Apostasia</taxon>
    </lineage>
</organism>
<accession>A0A2I0B4R0</accession>
<dbReference type="AlphaFoldDB" id="A0A2I0B4R0"/>
<dbReference type="STRING" id="1088818.A0A2I0B4R0"/>
<evidence type="ECO:0000256" key="2">
    <source>
        <dbReference type="ARBA" id="ARBA00022679"/>
    </source>
</evidence>
<dbReference type="Pfam" id="PF00891">
    <property type="entry name" value="Methyltransf_2"/>
    <property type="match status" value="1"/>
</dbReference>
<dbReference type="GO" id="GO:0030755">
    <property type="term" value="F:quercetin 3-O-methyltransferase activity"/>
    <property type="evidence" value="ECO:0007669"/>
    <property type="project" value="UniProtKB-EC"/>
</dbReference>
<reference evidence="5 6" key="1">
    <citation type="journal article" date="2017" name="Nature">
        <title>The Apostasia genome and the evolution of orchids.</title>
        <authorList>
            <person name="Zhang G.Q."/>
            <person name="Liu K.W."/>
            <person name="Li Z."/>
            <person name="Lohaus R."/>
            <person name="Hsiao Y.Y."/>
            <person name="Niu S.C."/>
            <person name="Wang J.Y."/>
            <person name="Lin Y.C."/>
            <person name="Xu Q."/>
            <person name="Chen L.J."/>
            <person name="Yoshida K."/>
            <person name="Fujiwara S."/>
            <person name="Wang Z.W."/>
            <person name="Zhang Y.Q."/>
            <person name="Mitsuda N."/>
            <person name="Wang M."/>
            <person name="Liu G.H."/>
            <person name="Pecoraro L."/>
            <person name="Huang H.X."/>
            <person name="Xiao X.J."/>
            <person name="Lin M."/>
            <person name="Wu X.Y."/>
            <person name="Wu W.L."/>
            <person name="Chen Y.Y."/>
            <person name="Chang S.B."/>
            <person name="Sakamoto S."/>
            <person name="Ohme-Takagi M."/>
            <person name="Yagi M."/>
            <person name="Zeng S.J."/>
            <person name="Shen C.Y."/>
            <person name="Yeh C.M."/>
            <person name="Luo Y.B."/>
            <person name="Tsai W.C."/>
            <person name="Van de Peer Y."/>
            <person name="Liu Z.J."/>
        </authorList>
    </citation>
    <scope>NUCLEOTIDE SEQUENCE [LARGE SCALE GENOMIC DNA]</scope>
    <source>
        <strain evidence="6">cv. Shenzhen</strain>
        <tissue evidence="5">Stem</tissue>
    </source>
</reference>
<keyword evidence="1 5" id="KW-0489">Methyltransferase</keyword>
<dbReference type="SUPFAM" id="SSF53335">
    <property type="entry name" value="S-adenosyl-L-methionine-dependent methyltransferases"/>
    <property type="match status" value="1"/>
</dbReference>
<evidence type="ECO:0000259" key="4">
    <source>
        <dbReference type="Pfam" id="PF00891"/>
    </source>
</evidence>
<dbReference type="PROSITE" id="PS51683">
    <property type="entry name" value="SAM_OMT_II"/>
    <property type="match status" value="1"/>
</dbReference>
<evidence type="ECO:0000256" key="1">
    <source>
        <dbReference type="ARBA" id="ARBA00022603"/>
    </source>
</evidence>
<evidence type="ECO:0000313" key="5">
    <source>
        <dbReference type="EMBL" id="PKA62761.1"/>
    </source>
</evidence>
<name>A0A2I0B4R0_9ASPA</name>
<evidence type="ECO:0000313" key="6">
    <source>
        <dbReference type="Proteomes" id="UP000236161"/>
    </source>
</evidence>
<keyword evidence="3" id="KW-0949">S-adenosyl-L-methionine</keyword>
<feature type="domain" description="O-methyltransferase C-terminal" evidence="4">
    <location>
        <begin position="45"/>
        <end position="146"/>
    </location>
</feature>
<dbReference type="EC" id="2.1.1.76" evidence="5"/>
<dbReference type="Proteomes" id="UP000236161">
    <property type="component" value="Unassembled WGS sequence"/>
</dbReference>
<evidence type="ECO:0000256" key="3">
    <source>
        <dbReference type="ARBA" id="ARBA00022691"/>
    </source>
</evidence>
<protein>
    <submittedName>
        <fullName evidence="5">Tricetin 3',4',5'-O-trimethyltransferase</fullName>
        <ecNumber evidence="5">2.1.1.76</ecNumber>
    </submittedName>
</protein>
<dbReference type="InterPro" id="IPR016461">
    <property type="entry name" value="COMT-like"/>
</dbReference>
<keyword evidence="6" id="KW-1185">Reference proteome</keyword>
<dbReference type="OrthoDB" id="773187at2759"/>